<feature type="transmembrane region" description="Helical" evidence="6">
    <location>
        <begin position="304"/>
        <end position="328"/>
    </location>
</feature>
<dbReference type="Proteomes" id="UP000679126">
    <property type="component" value="Unassembled WGS sequence"/>
</dbReference>
<feature type="transmembrane region" description="Helical" evidence="6">
    <location>
        <begin position="6"/>
        <end position="25"/>
    </location>
</feature>
<evidence type="ECO:0000256" key="6">
    <source>
        <dbReference type="SAM" id="Phobius"/>
    </source>
</evidence>
<sequence length="342" mass="38410">MPKLLKTILQFTGFLGIGILLIWLVTKDITPSQAEQIKDAFRRANYWILLPAAVLGFLSHWVRAMRWRLLFFPLGYQPRKLNTFFAVMVGYLVNLAVPRLGEVTRCGILARYEKIPVDKLVGTMIAERAFDLICLIVLITVTILVQADVVAGFVATYLTDPLHNMYANASASRLLIVLAVIVAVILIFFWLLRRFARTKAAIALRAFLRGVMEGIFSVFKMKQKGWFMFYTVAMWLLYFSQVYIAFSCLPETMGLGVKAGLSILAFGSIGMIATQGGIGAYQLIVQKTLALYHIPEVIGFAFSWIIWVAQTLLVIVLGLLSILGFPVYNKHYHPTPPPPKTK</sequence>
<comment type="caution">
    <text evidence="7">The sequence shown here is derived from an EMBL/GenBank/DDBJ whole genome shotgun (WGS) entry which is preliminary data.</text>
</comment>
<evidence type="ECO:0000256" key="1">
    <source>
        <dbReference type="ARBA" id="ARBA00004651"/>
    </source>
</evidence>
<evidence type="ECO:0000256" key="3">
    <source>
        <dbReference type="ARBA" id="ARBA00022692"/>
    </source>
</evidence>
<feature type="transmembrane region" description="Helical" evidence="6">
    <location>
        <begin position="46"/>
        <end position="63"/>
    </location>
</feature>
<organism evidence="7 8">
    <name type="scientific">Chitinophaga chungangae</name>
    <dbReference type="NCBI Taxonomy" id="2821488"/>
    <lineage>
        <taxon>Bacteria</taxon>
        <taxon>Pseudomonadati</taxon>
        <taxon>Bacteroidota</taxon>
        <taxon>Chitinophagia</taxon>
        <taxon>Chitinophagales</taxon>
        <taxon>Chitinophagaceae</taxon>
        <taxon>Chitinophaga</taxon>
    </lineage>
</organism>
<keyword evidence="8" id="KW-1185">Reference proteome</keyword>
<dbReference type="EMBL" id="JAGHKP010000003">
    <property type="protein sequence ID" value="MBO9154212.1"/>
    <property type="molecule type" value="Genomic_DNA"/>
</dbReference>
<feature type="transmembrane region" description="Helical" evidence="6">
    <location>
        <begin position="83"/>
        <end position="101"/>
    </location>
</feature>
<keyword evidence="4 6" id="KW-1133">Transmembrane helix</keyword>
<protein>
    <submittedName>
        <fullName evidence="7">Flippase-like domain-containing protein</fullName>
    </submittedName>
</protein>
<dbReference type="Pfam" id="PF03706">
    <property type="entry name" value="LPG_synthase_TM"/>
    <property type="match status" value="1"/>
</dbReference>
<reference evidence="8" key="1">
    <citation type="submission" date="2021-03" db="EMBL/GenBank/DDBJ databases">
        <title>Assistant Professor.</title>
        <authorList>
            <person name="Huq M.A."/>
        </authorList>
    </citation>
    <scope>NUCLEOTIDE SEQUENCE [LARGE SCALE GENOMIC DNA]</scope>
    <source>
        <strain evidence="8">MAH-28</strain>
    </source>
</reference>
<dbReference type="PANTHER" id="PTHR39087">
    <property type="entry name" value="UPF0104 MEMBRANE PROTEIN MJ1595"/>
    <property type="match status" value="1"/>
</dbReference>
<evidence type="ECO:0000256" key="2">
    <source>
        <dbReference type="ARBA" id="ARBA00022475"/>
    </source>
</evidence>
<keyword evidence="5 6" id="KW-0472">Membrane</keyword>
<evidence type="ECO:0000256" key="5">
    <source>
        <dbReference type="ARBA" id="ARBA00023136"/>
    </source>
</evidence>
<feature type="transmembrane region" description="Helical" evidence="6">
    <location>
        <begin position="227"/>
        <end position="249"/>
    </location>
</feature>
<accession>A0ABS3YHP4</accession>
<dbReference type="PANTHER" id="PTHR39087:SF2">
    <property type="entry name" value="UPF0104 MEMBRANE PROTEIN MJ1595"/>
    <property type="match status" value="1"/>
</dbReference>
<feature type="transmembrane region" description="Helical" evidence="6">
    <location>
        <begin position="129"/>
        <end position="154"/>
    </location>
</feature>
<feature type="transmembrane region" description="Helical" evidence="6">
    <location>
        <begin position="261"/>
        <end position="284"/>
    </location>
</feature>
<proteinExistence type="predicted"/>
<dbReference type="InterPro" id="IPR022791">
    <property type="entry name" value="L-PG_synthase/AglD"/>
</dbReference>
<keyword evidence="2" id="KW-1003">Cell membrane</keyword>
<dbReference type="RefSeq" id="WP_209147331.1">
    <property type="nucleotide sequence ID" value="NZ_JAGHKP010000003.1"/>
</dbReference>
<keyword evidence="3 6" id="KW-0812">Transmembrane</keyword>
<gene>
    <name evidence="7" type="ORF">J7I43_18445</name>
</gene>
<feature type="transmembrane region" description="Helical" evidence="6">
    <location>
        <begin position="174"/>
        <end position="192"/>
    </location>
</feature>
<evidence type="ECO:0000313" key="7">
    <source>
        <dbReference type="EMBL" id="MBO9154212.1"/>
    </source>
</evidence>
<name>A0ABS3YHP4_9BACT</name>
<evidence type="ECO:0000256" key="4">
    <source>
        <dbReference type="ARBA" id="ARBA00022989"/>
    </source>
</evidence>
<comment type="subcellular location">
    <subcellularLocation>
        <location evidence="1">Cell membrane</location>
        <topology evidence="1">Multi-pass membrane protein</topology>
    </subcellularLocation>
</comment>
<evidence type="ECO:0000313" key="8">
    <source>
        <dbReference type="Proteomes" id="UP000679126"/>
    </source>
</evidence>